<protein>
    <recommendedName>
        <fullName evidence="3">alpha-L-fucosidase</fullName>
        <ecNumber evidence="3">3.2.1.51</ecNumber>
    </recommendedName>
</protein>
<proteinExistence type="inferred from homology"/>
<dbReference type="EC" id="3.2.1.51" evidence="3"/>
<dbReference type="InterPro" id="IPR000933">
    <property type="entry name" value="Glyco_hydro_29"/>
</dbReference>
<dbReference type="GO" id="GO:0005764">
    <property type="term" value="C:lysosome"/>
    <property type="evidence" value="ECO:0007669"/>
    <property type="project" value="TreeGrafter"/>
</dbReference>
<evidence type="ECO:0000256" key="1">
    <source>
        <dbReference type="ARBA" id="ARBA00004071"/>
    </source>
</evidence>
<dbReference type="Gene3D" id="2.60.40.1180">
    <property type="entry name" value="Golgi alpha-mannosidase II"/>
    <property type="match status" value="1"/>
</dbReference>
<dbReference type="Pfam" id="PF01120">
    <property type="entry name" value="Alpha_L_fucos"/>
    <property type="match status" value="1"/>
</dbReference>
<dbReference type="InterPro" id="IPR057739">
    <property type="entry name" value="Glyco_hydro_29_N"/>
</dbReference>
<dbReference type="InterPro" id="IPR031919">
    <property type="entry name" value="Fucosidase_C"/>
</dbReference>
<evidence type="ECO:0000256" key="2">
    <source>
        <dbReference type="ARBA" id="ARBA00007951"/>
    </source>
</evidence>
<feature type="domain" description="Glycoside hydrolase family 29 N-terminal" evidence="8">
    <location>
        <begin position="22"/>
        <end position="366"/>
    </location>
</feature>
<dbReference type="AlphaFoldDB" id="G9IS13"/>
<dbReference type="EMBL" id="JN695666">
    <property type="protein sequence ID" value="AEW47938.1"/>
    <property type="molecule type" value="Genomic_DNA"/>
</dbReference>
<evidence type="ECO:0000313" key="10">
    <source>
        <dbReference type="EMBL" id="AEW47938.1"/>
    </source>
</evidence>
<dbReference type="GO" id="GO:0006004">
    <property type="term" value="P:fucose metabolic process"/>
    <property type="evidence" value="ECO:0007669"/>
    <property type="project" value="InterPro"/>
</dbReference>
<comment type="function">
    <text evidence="1">Alpha-L-fucosidase is responsible for hydrolyzing the alpha-1,6-linked fucose joined to the reducing-end N-acetylglucosamine of the carbohydrate moieties of glycoproteins.</text>
</comment>
<dbReference type="PRINTS" id="PR00741">
    <property type="entry name" value="GLHYDRLASE29"/>
</dbReference>
<feature type="signal peptide" evidence="7">
    <location>
        <begin position="1"/>
        <end position="26"/>
    </location>
</feature>
<keyword evidence="5" id="KW-0378">Hydrolase</keyword>
<organism evidence="10">
    <name type="scientific">uncultured bacterium A1_9</name>
    <dbReference type="NCBI Taxonomy" id="1112284"/>
    <lineage>
        <taxon>Bacteria</taxon>
        <taxon>environmental samples</taxon>
    </lineage>
</organism>
<dbReference type="Gene3D" id="3.20.20.80">
    <property type="entry name" value="Glycosidases"/>
    <property type="match status" value="1"/>
</dbReference>
<dbReference type="GO" id="GO:0016139">
    <property type="term" value="P:glycoside catabolic process"/>
    <property type="evidence" value="ECO:0007669"/>
    <property type="project" value="TreeGrafter"/>
</dbReference>
<sequence length="463" mass="53406">MSVKLKKKGISLLFVLLSFASLSAQYQPHWDSLDKREVPQWWQDAKFGIFIHWGLYSVPAYAPVNEVDGIYEKYAEHYYNRLLTGNKFFQDFHAKQYGEHFKYADFAPLFKAEYFNSDEWAELFREAGAKYVVLTSKHHDGFCLWPSTQSPHWNSVVMGPHTDLIGKLSTSVRNTGLRFGLYYSLLEWAHPLYSQPTIEKWVDRHMIPQMKELVNNYKPEIIFSDGEWDYDSKTLKSEEFLAWLYNESPVKNSVVVNDRWGKETRSKHGGYYTTEYDLVHSQQGIGDNADHPWEESRGIGTSYGYNRFETTEHYLSSKQLIDILIDKVANGGNFLLNIGPDATGMIPVVMQERLLDIGKWLKVNGDAVYFSQPWKSPNRPKSENLLFTRKGGNLYIILKKWPKTPVILTGLKSAGKVELLGYKGTLNTKQQQGKLTITFPPSLTVDELPSQHAWVIKVSDFRE</sequence>
<accession>G9IS13</accession>
<dbReference type="InterPro" id="IPR016286">
    <property type="entry name" value="FUC_metazoa-typ"/>
</dbReference>
<evidence type="ECO:0000256" key="3">
    <source>
        <dbReference type="ARBA" id="ARBA00012662"/>
    </source>
</evidence>
<evidence type="ECO:0000259" key="8">
    <source>
        <dbReference type="Pfam" id="PF01120"/>
    </source>
</evidence>
<evidence type="ECO:0000256" key="4">
    <source>
        <dbReference type="ARBA" id="ARBA00022729"/>
    </source>
</evidence>
<keyword evidence="6" id="KW-0326">Glycosidase</keyword>
<dbReference type="GO" id="GO:0004560">
    <property type="term" value="F:alpha-L-fucosidase activity"/>
    <property type="evidence" value="ECO:0007669"/>
    <property type="project" value="InterPro"/>
</dbReference>
<evidence type="ECO:0000256" key="7">
    <source>
        <dbReference type="SAM" id="SignalP"/>
    </source>
</evidence>
<dbReference type="InterPro" id="IPR017853">
    <property type="entry name" value="GH"/>
</dbReference>
<feature type="chain" id="PRO_5003522618" description="alpha-L-fucosidase" evidence="7">
    <location>
        <begin position="27"/>
        <end position="463"/>
    </location>
</feature>
<evidence type="ECO:0000256" key="5">
    <source>
        <dbReference type="ARBA" id="ARBA00022801"/>
    </source>
</evidence>
<evidence type="ECO:0000256" key="6">
    <source>
        <dbReference type="ARBA" id="ARBA00023295"/>
    </source>
</evidence>
<dbReference type="SMART" id="SM00812">
    <property type="entry name" value="Alpha_L_fucos"/>
    <property type="match status" value="1"/>
</dbReference>
<dbReference type="InterPro" id="IPR013780">
    <property type="entry name" value="Glyco_hydro_b"/>
</dbReference>
<evidence type="ECO:0000259" key="9">
    <source>
        <dbReference type="Pfam" id="PF16757"/>
    </source>
</evidence>
<dbReference type="SUPFAM" id="SSF51445">
    <property type="entry name" value="(Trans)glycosidases"/>
    <property type="match status" value="1"/>
</dbReference>
<dbReference type="PIRSF" id="PIRSF001092">
    <property type="entry name" value="Alpha-L-fucosidase"/>
    <property type="match status" value="1"/>
</dbReference>
<name>G9IS13_9BACT</name>
<dbReference type="PANTHER" id="PTHR10030:SF37">
    <property type="entry name" value="ALPHA-L-FUCOSIDASE-RELATED"/>
    <property type="match status" value="1"/>
</dbReference>
<keyword evidence="4 7" id="KW-0732">Signal</keyword>
<dbReference type="Pfam" id="PF16757">
    <property type="entry name" value="Fucosidase_C"/>
    <property type="match status" value="1"/>
</dbReference>
<dbReference type="PANTHER" id="PTHR10030">
    <property type="entry name" value="ALPHA-L-FUCOSIDASE"/>
    <property type="match status" value="1"/>
</dbReference>
<feature type="domain" description="Alpha-L-fucosidase C-terminal" evidence="9">
    <location>
        <begin position="382"/>
        <end position="458"/>
    </location>
</feature>
<comment type="similarity">
    <text evidence="2">Belongs to the glycosyl hydrolase 29 family.</text>
</comment>
<reference evidence="10" key="1">
    <citation type="submission" date="2011-09" db="EMBL/GenBank/DDBJ databases">
        <title>High throughput functional metagenomic screening for glycosyl hydrolases in a passive mining bioremediation site.</title>
        <authorList>
            <person name="Mewis K."/>
            <person name="Konwar K."/>
            <person name="Howes C.G."/>
            <person name="Taupp M."/>
            <person name="Baldwin S.A."/>
            <person name="Hallam S.J."/>
        </authorList>
    </citation>
    <scope>NUCLEOTIDE SEQUENCE</scope>
</reference>